<name>A0A948TMQ8_9BACT</name>
<feature type="chain" id="PRO_5037784441" evidence="1">
    <location>
        <begin position="25"/>
        <end position="506"/>
    </location>
</feature>
<dbReference type="PROSITE" id="PS51257">
    <property type="entry name" value="PROKAR_LIPOPROTEIN"/>
    <property type="match status" value="1"/>
</dbReference>
<reference evidence="3" key="2">
    <citation type="submission" date="2021-04" db="EMBL/GenBank/DDBJ databases">
        <authorList>
            <person name="Gilroy R."/>
        </authorList>
    </citation>
    <scope>NUCLEOTIDE SEQUENCE</scope>
    <source>
        <strain evidence="3">8470</strain>
    </source>
</reference>
<dbReference type="Gene3D" id="2.60.40.3620">
    <property type="match status" value="3"/>
</dbReference>
<accession>A0A948TMQ8</accession>
<organism evidence="3 4">
    <name type="scientific">Candidatus Phocaeicola excrementipullorum</name>
    <dbReference type="NCBI Taxonomy" id="2838731"/>
    <lineage>
        <taxon>Bacteria</taxon>
        <taxon>Pseudomonadati</taxon>
        <taxon>Bacteroidota</taxon>
        <taxon>Bacteroidia</taxon>
        <taxon>Bacteroidales</taxon>
        <taxon>Bacteroidaceae</taxon>
        <taxon>Phocaeicola</taxon>
    </lineage>
</organism>
<dbReference type="GO" id="GO:0019867">
    <property type="term" value="C:outer membrane"/>
    <property type="evidence" value="ECO:0007669"/>
    <property type="project" value="InterPro"/>
</dbReference>
<sequence>MKLKHIFAQTGILLSVICLLTSCAEELAELNKGNNTLVLTADKQEINLKESDATQTAVTLKWTSGTNYGTSARMNYKLELNNTANDTETAPLFDKSFNDQELSYTFTVRELNDYLHNANISLNYGETLDVQAKLTAEVSGYEEYTQTASVTLKIATYEPVAETLYLCGDATDGGWDASQMQALALENNQQPGIFSVVAQLTADKEFKFFTEKDLLSTAYVRTADNGTELTDGSVCPIVKKTDNSVEDLKFTVSETNLYKLTVNLLDNTLSLQKSEPLAPAYDMIYFVGSFNDWSFDPLKQDPVNPFVFLYSRYFEWKAEGEFKFGTMAGSWDNMYMSTQDKAPYTDQNVKLGGSDQKWVLNENECGKIYKIRLDITDGKEKMIMNPFTPYTTIYLVGDATPNGWDMPSSTSMTLQDDSHTLQWTGNLNAGEIKFSCDNQEDWMGAWFMAEEAGEELTPGEHVMYLIDKTNPDYGYGALDNKWKVTESGSYTITLNQATETLTIIKN</sequence>
<evidence type="ECO:0000256" key="1">
    <source>
        <dbReference type="SAM" id="SignalP"/>
    </source>
</evidence>
<dbReference type="InterPro" id="IPR025970">
    <property type="entry name" value="SusE"/>
</dbReference>
<feature type="domain" description="SusE outer membrane protein" evidence="2">
    <location>
        <begin position="33"/>
        <end position="133"/>
    </location>
</feature>
<comment type="caution">
    <text evidence="3">The sequence shown here is derived from an EMBL/GenBank/DDBJ whole genome shotgun (WGS) entry which is preliminary data.</text>
</comment>
<reference evidence="3" key="1">
    <citation type="journal article" date="2021" name="PeerJ">
        <title>Extensive microbial diversity within the chicken gut microbiome revealed by metagenomics and culture.</title>
        <authorList>
            <person name="Gilroy R."/>
            <person name="Ravi A."/>
            <person name="Getino M."/>
            <person name="Pursley I."/>
            <person name="Horton D.L."/>
            <person name="Alikhan N.F."/>
            <person name="Baker D."/>
            <person name="Gharbi K."/>
            <person name="Hall N."/>
            <person name="Watson M."/>
            <person name="Adriaenssens E.M."/>
            <person name="Foster-Nyarko E."/>
            <person name="Jarju S."/>
            <person name="Secka A."/>
            <person name="Antonio M."/>
            <person name="Oren A."/>
            <person name="Chaudhuri R.R."/>
            <person name="La Ragione R."/>
            <person name="Hildebrand F."/>
            <person name="Pallen M.J."/>
        </authorList>
    </citation>
    <scope>NUCLEOTIDE SEQUENCE</scope>
    <source>
        <strain evidence="3">8470</strain>
    </source>
</reference>
<dbReference type="EMBL" id="JAHLFJ010000057">
    <property type="protein sequence ID" value="MBU3856119.1"/>
    <property type="molecule type" value="Genomic_DNA"/>
</dbReference>
<proteinExistence type="predicted"/>
<evidence type="ECO:0000313" key="4">
    <source>
        <dbReference type="Proteomes" id="UP000784286"/>
    </source>
</evidence>
<dbReference type="AlphaFoldDB" id="A0A948TMQ8"/>
<protein>
    <submittedName>
        <fullName evidence="3">SusF/SusE family outer membrane protein</fullName>
    </submittedName>
</protein>
<evidence type="ECO:0000313" key="3">
    <source>
        <dbReference type="EMBL" id="MBU3856119.1"/>
    </source>
</evidence>
<gene>
    <name evidence="3" type="ORF">H9928_06125</name>
</gene>
<evidence type="ECO:0000259" key="2">
    <source>
        <dbReference type="Pfam" id="PF14292"/>
    </source>
</evidence>
<dbReference type="GO" id="GO:2001070">
    <property type="term" value="F:starch binding"/>
    <property type="evidence" value="ECO:0007669"/>
    <property type="project" value="InterPro"/>
</dbReference>
<keyword evidence="1" id="KW-0732">Signal</keyword>
<dbReference type="Pfam" id="PF14292">
    <property type="entry name" value="SusE"/>
    <property type="match status" value="1"/>
</dbReference>
<feature type="signal peptide" evidence="1">
    <location>
        <begin position="1"/>
        <end position="24"/>
    </location>
</feature>
<dbReference type="Proteomes" id="UP000784286">
    <property type="component" value="Unassembled WGS sequence"/>
</dbReference>